<reference evidence="1" key="1">
    <citation type="journal article" date="2020" name="Nature">
        <title>Giant virus diversity and host interactions through global metagenomics.</title>
        <authorList>
            <person name="Schulz F."/>
            <person name="Roux S."/>
            <person name="Paez-Espino D."/>
            <person name="Jungbluth S."/>
            <person name="Walsh D.A."/>
            <person name="Denef V.J."/>
            <person name="McMahon K.D."/>
            <person name="Konstantinidis K.T."/>
            <person name="Eloe-Fadrosh E.A."/>
            <person name="Kyrpides N.C."/>
            <person name="Woyke T."/>
        </authorList>
    </citation>
    <scope>NUCLEOTIDE SEQUENCE</scope>
    <source>
        <strain evidence="1">GVMAG-M-3300023174-129</strain>
    </source>
</reference>
<dbReference type="EMBL" id="MN739544">
    <property type="protein sequence ID" value="QHT12342.1"/>
    <property type="molecule type" value="Genomic_DNA"/>
</dbReference>
<organism evidence="1">
    <name type="scientific">viral metagenome</name>
    <dbReference type="NCBI Taxonomy" id="1070528"/>
    <lineage>
        <taxon>unclassified sequences</taxon>
        <taxon>metagenomes</taxon>
        <taxon>organismal metagenomes</taxon>
    </lineage>
</organism>
<accession>A0A6C0D7K8</accession>
<sequence>MENYFNYESIEIVIKDKVCNDMNLIKVVHREHKKDKKMFFSRISEYNQVGFIFNNSFHLLKQYMKCINCYSNYEDNEKCNFCTYEYSDSKPCFFLNCRNIMPTKAYNNLRRRYNLNTISEQYYDQRHVMSSFLKMKIYEKALHPDRIEKILAISNDSWLNIGKYI</sequence>
<protein>
    <submittedName>
        <fullName evidence="1">Uncharacterized protein</fullName>
    </submittedName>
</protein>
<name>A0A6C0D7K8_9ZZZZ</name>
<evidence type="ECO:0000313" key="1">
    <source>
        <dbReference type="EMBL" id="QHT12342.1"/>
    </source>
</evidence>
<dbReference type="AlphaFoldDB" id="A0A6C0D7K8"/>
<proteinExistence type="predicted"/>